<proteinExistence type="predicted"/>
<keyword evidence="3" id="KW-1185">Reference proteome</keyword>
<feature type="signal peptide" evidence="1">
    <location>
        <begin position="1"/>
        <end position="19"/>
    </location>
</feature>
<accession>A0ABY4C5F0</accession>
<evidence type="ECO:0000256" key="1">
    <source>
        <dbReference type="SAM" id="SignalP"/>
    </source>
</evidence>
<reference evidence="2" key="1">
    <citation type="submission" date="2022-03" db="EMBL/GenBank/DDBJ databases">
        <title>Genome Identification and Characterization of new species Bdellovibrio reynosense LBG001 sp. nov. from a Mexico soil sample.</title>
        <authorList>
            <person name="Camilli A."/>
            <person name="Ajao Y."/>
            <person name="Guo X."/>
        </authorList>
    </citation>
    <scope>NUCLEOTIDE SEQUENCE</scope>
    <source>
        <strain evidence="2">LBG001</strain>
    </source>
</reference>
<dbReference type="RefSeq" id="WP_243535472.1">
    <property type="nucleotide sequence ID" value="NZ_CP093442.1"/>
</dbReference>
<keyword evidence="1" id="KW-0732">Signal</keyword>
<evidence type="ECO:0000313" key="2">
    <source>
        <dbReference type="EMBL" id="UOE99963.1"/>
    </source>
</evidence>
<dbReference type="Proteomes" id="UP000830116">
    <property type="component" value="Chromosome"/>
</dbReference>
<organism evidence="2 3">
    <name type="scientific">Bdellovibrio reynosensis</name>
    <dbReference type="NCBI Taxonomy" id="2835041"/>
    <lineage>
        <taxon>Bacteria</taxon>
        <taxon>Pseudomonadati</taxon>
        <taxon>Bdellovibrionota</taxon>
        <taxon>Bdellovibrionia</taxon>
        <taxon>Bdellovibrionales</taxon>
        <taxon>Pseudobdellovibrionaceae</taxon>
        <taxon>Bdellovibrio</taxon>
    </lineage>
</organism>
<feature type="chain" id="PRO_5046564640" evidence="1">
    <location>
        <begin position="20"/>
        <end position="84"/>
    </location>
</feature>
<protein>
    <submittedName>
        <fullName evidence="2">Uncharacterized protein</fullName>
    </submittedName>
</protein>
<dbReference type="EMBL" id="CP093442">
    <property type="protein sequence ID" value="UOE99963.1"/>
    <property type="molecule type" value="Genomic_DNA"/>
</dbReference>
<sequence>MRFGIIVCMLLIVAIKSNAGATGNSGKTGTIQEVLESECKMKATDEEALLLIRALYLTCVPGTKVFLDENCEVRCLKSSDLVGR</sequence>
<name>A0ABY4C5F0_9BACT</name>
<gene>
    <name evidence="2" type="ORF">MNR06_09655</name>
</gene>
<evidence type="ECO:0000313" key="3">
    <source>
        <dbReference type="Proteomes" id="UP000830116"/>
    </source>
</evidence>